<reference evidence="1 2" key="1">
    <citation type="submission" date="2018-08" db="EMBL/GenBank/DDBJ databases">
        <title>Genome Sequence of Clavibacter michiganensis Subspecies type strains, and the Atypical Peach-Colored Strains Isolated from Tomato.</title>
        <authorList>
            <person name="Osdaghi E."/>
            <person name="Portier P."/>
            <person name="Briand M."/>
            <person name="Jacques M.-A."/>
        </authorList>
    </citation>
    <scope>NUCLEOTIDE SEQUENCE [LARGE SCALE GENOMIC DNA]</scope>
    <source>
        <strain evidence="1 2">CFBP 6488</strain>
    </source>
</reference>
<accession>A0A399SIP3</accession>
<sequence length="65" mass="6913">MTSAVPVWIIGARGLLGASLLDALTADPRWAPVAARPLPWSTTDESVMRAAARTEAERLLEVGRA</sequence>
<evidence type="ECO:0000313" key="2">
    <source>
        <dbReference type="Proteomes" id="UP000266634"/>
    </source>
</evidence>
<proteinExistence type="predicted"/>
<protein>
    <submittedName>
        <fullName evidence="1">SDR family NAD-dependent epimerase/dehydratase</fullName>
    </submittedName>
</protein>
<dbReference type="AlphaFoldDB" id="A0A399SIP3"/>
<organism evidence="1 2">
    <name type="scientific">Clavibacter michiganensis subsp. insidiosus</name>
    <dbReference type="NCBI Taxonomy" id="33014"/>
    <lineage>
        <taxon>Bacteria</taxon>
        <taxon>Bacillati</taxon>
        <taxon>Actinomycetota</taxon>
        <taxon>Actinomycetes</taxon>
        <taxon>Micrococcales</taxon>
        <taxon>Microbacteriaceae</taxon>
        <taxon>Clavibacter</taxon>
    </lineage>
</organism>
<feature type="non-terminal residue" evidence="1">
    <location>
        <position position="65"/>
    </location>
</feature>
<comment type="caution">
    <text evidence="1">The sequence shown here is derived from an EMBL/GenBank/DDBJ whole genome shotgun (WGS) entry which is preliminary data.</text>
</comment>
<name>A0A399SIP3_9MICO</name>
<dbReference type="EMBL" id="QWEA01000104">
    <property type="protein sequence ID" value="RIJ43996.1"/>
    <property type="molecule type" value="Genomic_DNA"/>
</dbReference>
<evidence type="ECO:0000313" key="1">
    <source>
        <dbReference type="EMBL" id="RIJ43996.1"/>
    </source>
</evidence>
<gene>
    <name evidence="1" type="ORF">DZF93_04475</name>
</gene>
<dbReference type="Proteomes" id="UP000266634">
    <property type="component" value="Unassembled WGS sequence"/>
</dbReference>